<evidence type="ECO:0000313" key="3">
    <source>
        <dbReference type="EMBL" id="GGG50476.1"/>
    </source>
</evidence>
<dbReference type="PANTHER" id="PTHR30327:SF1">
    <property type="entry name" value="UPF0301 PROTEIN YQGE"/>
    <property type="match status" value="1"/>
</dbReference>
<dbReference type="Pfam" id="PF02622">
    <property type="entry name" value="DUF179"/>
    <property type="match status" value="1"/>
</dbReference>
<comment type="caution">
    <text evidence="3">The sequence shown here is derived from an EMBL/GenBank/DDBJ whole genome shotgun (WGS) entry which is preliminary data.</text>
</comment>
<name>A0A917LPS1_9GAMM</name>
<dbReference type="NCBIfam" id="NF001266">
    <property type="entry name" value="PRK00228.1-1"/>
    <property type="match status" value="1"/>
</dbReference>
<sequence length="205" mass="22197">MTDKKIPQPQGGTLQEDTVNCLEHHFLVAMPQLNDPNFNGTVTYLWKHDSQGAIGIVINQPAELSIGRLLEELDMDISDHVLPQLDTQAVVDGGPVERNKGFIIHDAGTEWEYTIPINDEISITMSRDILQAIAEGEGPQRHLVALGCAGWDADQLEQEIADNAWLTVPANSDLLFSRDFDGMAAAAAGILGVSLSQLSSMAGHS</sequence>
<proteinExistence type="inferred from homology"/>
<evidence type="ECO:0000313" key="4">
    <source>
        <dbReference type="Proteomes" id="UP000627715"/>
    </source>
</evidence>
<evidence type="ECO:0000256" key="2">
    <source>
        <dbReference type="HAMAP-Rule" id="MF_00758"/>
    </source>
</evidence>
<dbReference type="GO" id="GO:0005829">
    <property type="term" value="C:cytosol"/>
    <property type="evidence" value="ECO:0007669"/>
    <property type="project" value="TreeGrafter"/>
</dbReference>
<dbReference type="InterPro" id="IPR003774">
    <property type="entry name" value="AlgH-like"/>
</dbReference>
<reference evidence="3" key="1">
    <citation type="journal article" date="2014" name="Int. J. Syst. Evol. Microbiol.">
        <title>Complete genome sequence of Corynebacterium casei LMG S-19264T (=DSM 44701T), isolated from a smear-ripened cheese.</title>
        <authorList>
            <consortium name="US DOE Joint Genome Institute (JGI-PGF)"/>
            <person name="Walter F."/>
            <person name="Albersmeier A."/>
            <person name="Kalinowski J."/>
            <person name="Ruckert C."/>
        </authorList>
    </citation>
    <scope>NUCLEOTIDE SEQUENCE</scope>
    <source>
        <strain evidence="3">CGMCC 1.15425</strain>
    </source>
</reference>
<dbReference type="EMBL" id="BMIY01000002">
    <property type="protein sequence ID" value="GGG50476.1"/>
    <property type="molecule type" value="Genomic_DNA"/>
</dbReference>
<accession>A0A917LPS1</accession>
<dbReference type="Gene3D" id="3.40.1740.10">
    <property type="entry name" value="VC0467-like"/>
    <property type="match status" value="1"/>
</dbReference>
<evidence type="ECO:0000256" key="1">
    <source>
        <dbReference type="ARBA" id="ARBA00009600"/>
    </source>
</evidence>
<keyword evidence="4" id="KW-1185">Reference proteome</keyword>
<dbReference type="PANTHER" id="PTHR30327">
    <property type="entry name" value="UNCHARACTERIZED PROTEIN YQGE"/>
    <property type="match status" value="1"/>
</dbReference>
<dbReference type="HAMAP" id="MF_00758">
    <property type="entry name" value="UPF0301"/>
    <property type="match status" value="1"/>
</dbReference>
<dbReference type="OrthoDB" id="9807486at2"/>
<reference evidence="3" key="2">
    <citation type="submission" date="2020-09" db="EMBL/GenBank/DDBJ databases">
        <authorList>
            <person name="Sun Q."/>
            <person name="Zhou Y."/>
        </authorList>
    </citation>
    <scope>NUCLEOTIDE SEQUENCE</scope>
    <source>
        <strain evidence="3">CGMCC 1.15425</strain>
    </source>
</reference>
<protein>
    <recommendedName>
        <fullName evidence="2">UPF0301 protein GCM10011403_04540</fullName>
    </recommendedName>
</protein>
<organism evidence="3 4">
    <name type="scientific">Pseudohongiella nitratireducens</name>
    <dbReference type="NCBI Taxonomy" id="1768907"/>
    <lineage>
        <taxon>Bacteria</taxon>
        <taxon>Pseudomonadati</taxon>
        <taxon>Pseudomonadota</taxon>
        <taxon>Gammaproteobacteria</taxon>
        <taxon>Pseudomonadales</taxon>
        <taxon>Pseudohongiellaceae</taxon>
        <taxon>Pseudohongiella</taxon>
    </lineage>
</organism>
<dbReference type="AlphaFoldDB" id="A0A917LPS1"/>
<dbReference type="Proteomes" id="UP000627715">
    <property type="component" value="Unassembled WGS sequence"/>
</dbReference>
<dbReference type="SUPFAM" id="SSF143456">
    <property type="entry name" value="VC0467-like"/>
    <property type="match status" value="1"/>
</dbReference>
<gene>
    <name evidence="3" type="primary">algH</name>
    <name evidence="3" type="ORF">GCM10011403_04540</name>
</gene>
<dbReference type="RefSeq" id="WP_068811658.1">
    <property type="nucleotide sequence ID" value="NZ_BMIY01000002.1"/>
</dbReference>
<comment type="similarity">
    <text evidence="1 2">Belongs to the UPF0301 (AlgH) family.</text>
</comment>